<dbReference type="OrthoDB" id="10274525at2759"/>
<protein>
    <submittedName>
        <fullName evidence="2">Uncharacterized protein</fullName>
    </submittedName>
</protein>
<feature type="signal peptide" evidence="1">
    <location>
        <begin position="1"/>
        <end position="26"/>
    </location>
</feature>
<evidence type="ECO:0000256" key="1">
    <source>
        <dbReference type="SAM" id="SignalP"/>
    </source>
</evidence>
<sequence>MATFQHLPAELRLVILEYVLWSFAWTDPPDPDALNPDEWFFPEQPSGCGNRPVVAFAHRTPLETLVRPLLCVSKQLQSETKYVWKYLVQPNLRHVISFTGVGNGTQTQRPLVCLLVKWLCKPSGSAGNGMIEARVRFFDQELGAEGEYRPPHRQVENRTPGPQDWPSLNEGLRQAYWRVRFGKLPHDDALSQTVINAMTTFKIVFESTLPAGLHWTHSETIHYKDSDTKVPISLHPYHNAMEELLSLRWESPLHESNRLPLTRCDIFIDGTLVRRFQRAGTVVTEETYPYELPVDPLCVP</sequence>
<feature type="chain" id="PRO_5035429266" evidence="1">
    <location>
        <begin position="27"/>
        <end position="300"/>
    </location>
</feature>
<evidence type="ECO:0000313" key="3">
    <source>
        <dbReference type="Proteomes" id="UP000813461"/>
    </source>
</evidence>
<gene>
    <name evidence="2" type="ORF">FB567DRAFT_1236</name>
</gene>
<accession>A0A8K0W3W7</accession>
<dbReference type="AlphaFoldDB" id="A0A8K0W3W7"/>
<dbReference type="Proteomes" id="UP000813461">
    <property type="component" value="Unassembled WGS sequence"/>
</dbReference>
<name>A0A8K0W3W7_9PLEO</name>
<dbReference type="EMBL" id="JAGMVJ010000001">
    <property type="protein sequence ID" value="KAH7094313.1"/>
    <property type="molecule type" value="Genomic_DNA"/>
</dbReference>
<organism evidence="2 3">
    <name type="scientific">Paraphoma chrysanthemicola</name>
    <dbReference type="NCBI Taxonomy" id="798071"/>
    <lineage>
        <taxon>Eukaryota</taxon>
        <taxon>Fungi</taxon>
        <taxon>Dikarya</taxon>
        <taxon>Ascomycota</taxon>
        <taxon>Pezizomycotina</taxon>
        <taxon>Dothideomycetes</taxon>
        <taxon>Pleosporomycetidae</taxon>
        <taxon>Pleosporales</taxon>
        <taxon>Pleosporineae</taxon>
        <taxon>Phaeosphaeriaceae</taxon>
        <taxon>Paraphoma</taxon>
    </lineage>
</organism>
<proteinExistence type="predicted"/>
<keyword evidence="1" id="KW-0732">Signal</keyword>
<evidence type="ECO:0000313" key="2">
    <source>
        <dbReference type="EMBL" id="KAH7094313.1"/>
    </source>
</evidence>
<reference evidence="2" key="1">
    <citation type="journal article" date="2021" name="Nat. Commun.">
        <title>Genetic determinants of endophytism in the Arabidopsis root mycobiome.</title>
        <authorList>
            <person name="Mesny F."/>
            <person name="Miyauchi S."/>
            <person name="Thiergart T."/>
            <person name="Pickel B."/>
            <person name="Atanasova L."/>
            <person name="Karlsson M."/>
            <person name="Huettel B."/>
            <person name="Barry K.W."/>
            <person name="Haridas S."/>
            <person name="Chen C."/>
            <person name="Bauer D."/>
            <person name="Andreopoulos W."/>
            <person name="Pangilinan J."/>
            <person name="LaButti K."/>
            <person name="Riley R."/>
            <person name="Lipzen A."/>
            <person name="Clum A."/>
            <person name="Drula E."/>
            <person name="Henrissat B."/>
            <person name="Kohler A."/>
            <person name="Grigoriev I.V."/>
            <person name="Martin F.M."/>
            <person name="Hacquard S."/>
        </authorList>
    </citation>
    <scope>NUCLEOTIDE SEQUENCE</scope>
    <source>
        <strain evidence="2">MPI-SDFR-AT-0120</strain>
    </source>
</reference>
<comment type="caution">
    <text evidence="2">The sequence shown here is derived from an EMBL/GenBank/DDBJ whole genome shotgun (WGS) entry which is preliminary data.</text>
</comment>
<keyword evidence="3" id="KW-1185">Reference proteome</keyword>